<proteinExistence type="predicted"/>
<evidence type="ECO:0000256" key="4">
    <source>
        <dbReference type="ARBA" id="ARBA00022670"/>
    </source>
</evidence>
<evidence type="ECO:0000256" key="15">
    <source>
        <dbReference type="RuleBase" id="RU361183"/>
    </source>
</evidence>
<evidence type="ECO:0000256" key="12">
    <source>
        <dbReference type="PIRNR" id="PIRNR036365"/>
    </source>
</evidence>
<dbReference type="SUPFAM" id="SSF49854">
    <property type="entry name" value="Spermadhesin, CUB domain"/>
    <property type="match status" value="1"/>
</dbReference>
<evidence type="ECO:0000256" key="11">
    <source>
        <dbReference type="ARBA" id="ARBA00023180"/>
    </source>
</evidence>
<dbReference type="InterPro" id="IPR000742">
    <property type="entry name" value="EGF"/>
</dbReference>
<feature type="binding site" evidence="14">
    <location>
        <position position="235"/>
    </location>
    <ligand>
        <name>Zn(2+)</name>
        <dbReference type="ChEBI" id="CHEBI:29105"/>
        <note>catalytic</note>
    </ligand>
</feature>
<evidence type="ECO:0000256" key="7">
    <source>
        <dbReference type="ARBA" id="ARBA00022801"/>
    </source>
</evidence>
<evidence type="ECO:0000256" key="14">
    <source>
        <dbReference type="PROSITE-ProRule" id="PRU01211"/>
    </source>
</evidence>
<dbReference type="PROSITE" id="PS01186">
    <property type="entry name" value="EGF_2"/>
    <property type="match status" value="1"/>
</dbReference>
<dbReference type="Gene3D" id="2.60.120.290">
    <property type="entry name" value="Spermadhesin, CUB domain"/>
    <property type="match status" value="1"/>
</dbReference>
<evidence type="ECO:0000256" key="2">
    <source>
        <dbReference type="ARBA" id="ARBA00022525"/>
    </source>
</evidence>
<comment type="subcellular location">
    <subcellularLocation>
        <location evidence="1 12">Secreted</location>
    </subcellularLocation>
</comment>
<dbReference type="PANTHER" id="PTHR10127:SF793">
    <property type="entry name" value="ZINC METALLOPROTEINASE NAS-31"/>
    <property type="match status" value="1"/>
</dbReference>
<reference evidence="18 19" key="1">
    <citation type="submission" date="2023-08" db="EMBL/GenBank/DDBJ databases">
        <title>A Necator americanus chromosomal reference genome.</title>
        <authorList>
            <person name="Ilik V."/>
            <person name="Petrzelkova K.J."/>
            <person name="Pardy F."/>
            <person name="Fuh T."/>
            <person name="Niatou-Singa F.S."/>
            <person name="Gouil Q."/>
            <person name="Baker L."/>
            <person name="Ritchie M.E."/>
            <person name="Jex A.R."/>
            <person name="Gazzola D."/>
            <person name="Li H."/>
            <person name="Toshio Fujiwara R."/>
            <person name="Zhan B."/>
            <person name="Aroian R.V."/>
            <person name="Pafco B."/>
            <person name="Schwarz E.M."/>
        </authorList>
    </citation>
    <scope>NUCLEOTIDE SEQUENCE [LARGE SCALE GENOMIC DNA]</scope>
    <source>
        <strain evidence="18 19">Aroian</strain>
        <tissue evidence="18">Whole animal</tissue>
    </source>
</reference>
<keyword evidence="8 14" id="KW-0862">Zinc</keyword>
<dbReference type="InterPro" id="IPR017050">
    <property type="entry name" value="Metallopeptidase_nem"/>
</dbReference>
<evidence type="ECO:0000256" key="1">
    <source>
        <dbReference type="ARBA" id="ARBA00004613"/>
    </source>
</evidence>
<dbReference type="PROSITE" id="PS51864">
    <property type="entry name" value="ASTACIN"/>
    <property type="match status" value="1"/>
</dbReference>
<evidence type="ECO:0000256" key="13">
    <source>
        <dbReference type="PROSITE-ProRule" id="PRU00059"/>
    </source>
</evidence>
<dbReference type="Pfam" id="PF01400">
    <property type="entry name" value="Astacin"/>
    <property type="match status" value="1"/>
</dbReference>
<keyword evidence="9 14" id="KW-0482">Metalloprotease</keyword>
<keyword evidence="7 14" id="KW-0378">Hydrolase</keyword>
<evidence type="ECO:0000259" key="16">
    <source>
        <dbReference type="PROSITE" id="PS01180"/>
    </source>
</evidence>
<accession>A0ABR1BLX9</accession>
<keyword evidence="2 12" id="KW-0964">Secreted</keyword>
<comment type="caution">
    <text evidence="18">The sequence shown here is derived from an EMBL/GenBank/DDBJ whole genome shotgun (WGS) entry which is preliminary data.</text>
</comment>
<keyword evidence="10" id="KW-1015">Disulfide bond</keyword>
<evidence type="ECO:0000256" key="8">
    <source>
        <dbReference type="ARBA" id="ARBA00022833"/>
    </source>
</evidence>
<comment type="caution">
    <text evidence="13">Lacks conserved residue(s) required for the propagation of feature annotation.</text>
</comment>
<dbReference type="CDD" id="cd04280">
    <property type="entry name" value="ZnMc_astacin_like"/>
    <property type="match status" value="1"/>
</dbReference>
<feature type="binding site" evidence="14">
    <location>
        <position position="241"/>
    </location>
    <ligand>
        <name>Zn(2+)</name>
        <dbReference type="ChEBI" id="CHEBI:29105"/>
        <note>catalytic</note>
    </ligand>
</feature>
<name>A0ABR1BLX9_NECAM</name>
<keyword evidence="4 14" id="KW-0645">Protease</keyword>
<dbReference type="EMBL" id="JAVFWL010000001">
    <property type="protein sequence ID" value="KAK6726195.1"/>
    <property type="molecule type" value="Genomic_DNA"/>
</dbReference>
<dbReference type="PROSITE" id="PS01180">
    <property type="entry name" value="CUB"/>
    <property type="match status" value="1"/>
</dbReference>
<feature type="signal peptide" evidence="12 15">
    <location>
        <begin position="1"/>
        <end position="16"/>
    </location>
</feature>
<organism evidence="18 19">
    <name type="scientific">Necator americanus</name>
    <name type="common">Human hookworm</name>
    <dbReference type="NCBI Taxonomy" id="51031"/>
    <lineage>
        <taxon>Eukaryota</taxon>
        <taxon>Metazoa</taxon>
        <taxon>Ecdysozoa</taxon>
        <taxon>Nematoda</taxon>
        <taxon>Chromadorea</taxon>
        <taxon>Rhabditida</taxon>
        <taxon>Rhabditina</taxon>
        <taxon>Rhabditomorpha</taxon>
        <taxon>Strongyloidea</taxon>
        <taxon>Ancylostomatidae</taxon>
        <taxon>Bunostominae</taxon>
        <taxon>Necator</taxon>
    </lineage>
</organism>
<dbReference type="Gene3D" id="3.40.390.10">
    <property type="entry name" value="Collagenase (Catalytic Domain)"/>
    <property type="match status" value="1"/>
</dbReference>
<dbReference type="InterPro" id="IPR035914">
    <property type="entry name" value="Sperma_CUB_dom_sf"/>
</dbReference>
<keyword evidence="11" id="KW-0325">Glycoprotein</keyword>
<evidence type="ECO:0000256" key="3">
    <source>
        <dbReference type="ARBA" id="ARBA00022536"/>
    </source>
</evidence>
<evidence type="ECO:0000256" key="5">
    <source>
        <dbReference type="ARBA" id="ARBA00022723"/>
    </source>
</evidence>
<dbReference type="InterPro" id="IPR024079">
    <property type="entry name" value="MetalloPept_cat_dom_sf"/>
</dbReference>
<feature type="domain" description="Peptidase M12A" evidence="17">
    <location>
        <begin position="137"/>
        <end position="334"/>
    </location>
</feature>
<keyword evidence="5 14" id="KW-0479">Metal-binding</keyword>
<dbReference type="InterPro" id="IPR034035">
    <property type="entry name" value="Astacin-like_dom"/>
</dbReference>
<dbReference type="PANTHER" id="PTHR10127">
    <property type="entry name" value="DISCOIDIN, CUB, EGF, LAMININ , AND ZINC METALLOPROTEASE DOMAIN CONTAINING"/>
    <property type="match status" value="1"/>
</dbReference>
<dbReference type="PIRSF" id="PIRSF036365">
    <property type="entry name" value="Astacin_nematoda"/>
    <property type="match status" value="1"/>
</dbReference>
<evidence type="ECO:0000256" key="6">
    <source>
        <dbReference type="ARBA" id="ARBA00022729"/>
    </source>
</evidence>
<keyword evidence="3" id="KW-0245">EGF-like domain</keyword>
<dbReference type="PRINTS" id="PR00480">
    <property type="entry name" value="ASTACIN"/>
</dbReference>
<dbReference type="SMART" id="SM00235">
    <property type="entry name" value="ZnMc"/>
    <property type="match status" value="1"/>
</dbReference>
<dbReference type="PROSITE" id="PS00022">
    <property type="entry name" value="EGF_1"/>
    <property type="match status" value="1"/>
</dbReference>
<dbReference type="InterPro" id="IPR001506">
    <property type="entry name" value="Peptidase_M12A"/>
</dbReference>
<dbReference type="Proteomes" id="UP001303046">
    <property type="component" value="Unassembled WGS sequence"/>
</dbReference>
<evidence type="ECO:0000313" key="19">
    <source>
        <dbReference type="Proteomes" id="UP001303046"/>
    </source>
</evidence>
<dbReference type="SUPFAM" id="SSF55486">
    <property type="entry name" value="Metalloproteases ('zincins'), catalytic domain"/>
    <property type="match status" value="1"/>
</dbReference>
<evidence type="ECO:0000256" key="9">
    <source>
        <dbReference type="ARBA" id="ARBA00023049"/>
    </source>
</evidence>
<evidence type="ECO:0000259" key="17">
    <source>
        <dbReference type="PROSITE" id="PS51864"/>
    </source>
</evidence>
<dbReference type="InterPro" id="IPR006026">
    <property type="entry name" value="Peptidase_Metallo"/>
</dbReference>
<comment type="cofactor">
    <cofactor evidence="14 15">
        <name>Zn(2+)</name>
        <dbReference type="ChEBI" id="CHEBI:29105"/>
    </cofactor>
    <text evidence="14 15">Binds 1 zinc ion per subunit.</text>
</comment>
<keyword evidence="6 12" id="KW-0732">Signal</keyword>
<protein>
    <recommendedName>
        <fullName evidence="12">Zinc metalloproteinase</fullName>
    </recommendedName>
</protein>
<sequence>MKIALVVLLLVAYANSADIFRTEFGAKIKAEADKSKTKLNISSLLQVRGKFLKLRQQIKESLALTPERKELLHKLMQKLVHIKKDHVHKSGDSIDEINKKVGMSDLLYDGDMVLTKEQAEEMVSDIDGSGSNRAKRQAYRNKLYPKTLWTDGVIYYFHPSATNSMRSVFLKAAKEWSSQTCIDFHEDVVGMGPNRIKVFKEKGCWSMVGRLPRPQELSLGRGCDTIATAQHEIGHALGFFHQQARHDRDDYIVFNSDNVVPQYLDQFKKQSKETNDNYGLTYDYGSTMQYGSTSGSRNGKPTMVPKDPKYIETLGSPFIAFYDLLAINTHYKCLEKCENNGAQCKMGGFPNPRDCSKCICPSGYGGATCDQKPEGCGEVLEATKEAKTLKSEIGDKSAGDEDREDMTKCYYWIKAPEGSKVEVKIVNLAKGLAIDGCRYWGVEIKTQEDQRASGYRFCAPEDAGVTLESHSNIVPIIAFNRHGSTEFELQYRIV</sequence>
<feature type="domain" description="CUB" evidence="16">
    <location>
        <begin position="376"/>
        <end position="494"/>
    </location>
</feature>
<dbReference type="InterPro" id="IPR000859">
    <property type="entry name" value="CUB_dom"/>
</dbReference>
<feature type="active site" evidence="14">
    <location>
        <position position="232"/>
    </location>
</feature>
<keyword evidence="19" id="KW-1185">Reference proteome</keyword>
<evidence type="ECO:0000313" key="18">
    <source>
        <dbReference type="EMBL" id="KAK6726195.1"/>
    </source>
</evidence>
<evidence type="ECO:0000256" key="10">
    <source>
        <dbReference type="ARBA" id="ARBA00023157"/>
    </source>
</evidence>
<feature type="chain" id="PRO_5044997038" description="Zinc metalloproteinase" evidence="12 15">
    <location>
        <begin position="17"/>
        <end position="494"/>
    </location>
</feature>
<feature type="binding site" evidence="14">
    <location>
        <position position="231"/>
    </location>
    <ligand>
        <name>Zn(2+)</name>
        <dbReference type="ChEBI" id="CHEBI:29105"/>
        <note>catalytic</note>
    </ligand>
</feature>
<gene>
    <name evidence="18" type="primary">Necator_chrI.g610</name>
    <name evidence="18" type="ORF">RB195_004488</name>
</gene>
<dbReference type="SMART" id="SM00042">
    <property type="entry name" value="CUB"/>
    <property type="match status" value="1"/>
</dbReference>